<evidence type="ECO:0000256" key="1">
    <source>
        <dbReference type="SAM" id="SignalP"/>
    </source>
</evidence>
<protein>
    <recommendedName>
        <fullName evidence="4">Lipoprotein</fullName>
    </recommendedName>
</protein>
<keyword evidence="1" id="KW-0732">Signal</keyword>
<sequence length="168" mass="17308">MSRAARARAAGAALLCLALVQACSAPDRAPAPVQVSWPGCAAVGAFLDERGQGPSGVGGVPAGFAPVTVVLCQEGGAPDAAGDPVGGLERTSTEVGPLLTYLDQPSKRPSDGPCTADGWLAPWLFLLDADDRYVAPAIPVDGCGKPLGWSDRDRLAWLTLPYTDRVVR</sequence>
<keyword evidence="3" id="KW-1185">Reference proteome</keyword>
<evidence type="ECO:0000313" key="3">
    <source>
        <dbReference type="Proteomes" id="UP000565572"/>
    </source>
</evidence>
<dbReference type="AlphaFoldDB" id="A0A7W5JX15"/>
<dbReference type="PROSITE" id="PS51257">
    <property type="entry name" value="PROKAR_LIPOPROTEIN"/>
    <property type="match status" value="1"/>
</dbReference>
<comment type="caution">
    <text evidence="2">The sequence shown here is derived from an EMBL/GenBank/DDBJ whole genome shotgun (WGS) entry which is preliminary data.</text>
</comment>
<gene>
    <name evidence="2" type="ORF">FHX39_002261</name>
</gene>
<evidence type="ECO:0008006" key="4">
    <source>
        <dbReference type="Google" id="ProtNLM"/>
    </source>
</evidence>
<organism evidence="2 3">
    <name type="scientific">Microlunatus antarcticus</name>
    <dbReference type="NCBI Taxonomy" id="53388"/>
    <lineage>
        <taxon>Bacteria</taxon>
        <taxon>Bacillati</taxon>
        <taxon>Actinomycetota</taxon>
        <taxon>Actinomycetes</taxon>
        <taxon>Propionibacteriales</taxon>
        <taxon>Propionibacteriaceae</taxon>
        <taxon>Microlunatus</taxon>
    </lineage>
</organism>
<evidence type="ECO:0000313" key="2">
    <source>
        <dbReference type="EMBL" id="MBB3327317.1"/>
    </source>
</evidence>
<feature type="chain" id="PRO_5030959638" description="Lipoprotein" evidence="1">
    <location>
        <begin position="25"/>
        <end position="168"/>
    </location>
</feature>
<name>A0A7W5JX15_9ACTN</name>
<dbReference type="EMBL" id="JACHZG010000001">
    <property type="protein sequence ID" value="MBB3327317.1"/>
    <property type="molecule type" value="Genomic_DNA"/>
</dbReference>
<accession>A0A7W5JX15</accession>
<dbReference type="RefSeq" id="WP_183338468.1">
    <property type="nucleotide sequence ID" value="NZ_JACHZG010000001.1"/>
</dbReference>
<dbReference type="Proteomes" id="UP000565572">
    <property type="component" value="Unassembled WGS sequence"/>
</dbReference>
<reference evidence="2 3" key="1">
    <citation type="submission" date="2020-08" db="EMBL/GenBank/DDBJ databases">
        <title>Sequencing the genomes of 1000 actinobacteria strains.</title>
        <authorList>
            <person name="Klenk H.-P."/>
        </authorList>
    </citation>
    <scope>NUCLEOTIDE SEQUENCE [LARGE SCALE GENOMIC DNA]</scope>
    <source>
        <strain evidence="2 3">DSM 11053</strain>
    </source>
</reference>
<proteinExistence type="predicted"/>
<feature type="signal peptide" evidence="1">
    <location>
        <begin position="1"/>
        <end position="24"/>
    </location>
</feature>